<evidence type="ECO:0000313" key="3">
    <source>
        <dbReference type="Proteomes" id="UP001446205"/>
    </source>
</evidence>
<dbReference type="PANTHER" id="PTHR34595:SF7">
    <property type="entry name" value="SLL1039 PROTEIN"/>
    <property type="match status" value="1"/>
</dbReference>
<dbReference type="EMBL" id="JBBPCO010000006">
    <property type="protein sequence ID" value="MEK8089560.1"/>
    <property type="molecule type" value="Genomic_DNA"/>
</dbReference>
<keyword evidence="3" id="KW-1185">Reference proteome</keyword>
<name>A0ABU9D7Q7_9PROT</name>
<dbReference type="Pfam" id="PF04168">
    <property type="entry name" value="Alpha-E"/>
    <property type="match status" value="1"/>
</dbReference>
<feature type="domain" description="DUF403" evidence="1">
    <location>
        <begin position="1"/>
        <end position="305"/>
    </location>
</feature>
<organism evidence="2 3">
    <name type="scientific">Thermithiobacillus plumbiphilus</name>
    <dbReference type="NCBI Taxonomy" id="1729899"/>
    <lineage>
        <taxon>Bacteria</taxon>
        <taxon>Pseudomonadati</taxon>
        <taxon>Pseudomonadota</taxon>
        <taxon>Acidithiobacillia</taxon>
        <taxon>Acidithiobacillales</taxon>
        <taxon>Thermithiobacillaceae</taxon>
        <taxon>Thermithiobacillus</taxon>
    </lineage>
</organism>
<dbReference type="Proteomes" id="UP001446205">
    <property type="component" value="Unassembled WGS sequence"/>
</dbReference>
<protein>
    <submittedName>
        <fullName evidence="2">Alpha-E domain-containing protein</fullName>
    </submittedName>
</protein>
<dbReference type="InterPro" id="IPR007296">
    <property type="entry name" value="DUF403"/>
</dbReference>
<dbReference type="InterPro" id="IPR051680">
    <property type="entry name" value="ATP-dep_Glu-Cys_Ligase-2"/>
</dbReference>
<dbReference type="PANTHER" id="PTHR34595">
    <property type="entry name" value="BLR5612 PROTEIN"/>
    <property type="match status" value="1"/>
</dbReference>
<proteinExistence type="predicted"/>
<reference evidence="2 3" key="1">
    <citation type="submission" date="2024-04" db="EMBL/GenBank/DDBJ databases">
        <authorList>
            <person name="Abashina T."/>
            <person name="Shaikin A."/>
        </authorList>
    </citation>
    <scope>NUCLEOTIDE SEQUENCE [LARGE SCALE GENOMIC DNA]</scope>
    <source>
        <strain evidence="2 3">AAFK</strain>
    </source>
</reference>
<dbReference type="RefSeq" id="WP_341370617.1">
    <property type="nucleotide sequence ID" value="NZ_JBBPCO010000006.1"/>
</dbReference>
<evidence type="ECO:0000259" key="1">
    <source>
        <dbReference type="Pfam" id="PF04168"/>
    </source>
</evidence>
<evidence type="ECO:0000313" key="2">
    <source>
        <dbReference type="EMBL" id="MEK8089560.1"/>
    </source>
</evidence>
<accession>A0ABU9D7Q7</accession>
<comment type="caution">
    <text evidence="2">The sequence shown here is derived from an EMBL/GenBank/DDBJ whole genome shotgun (WGS) entry which is preliminary data.</text>
</comment>
<gene>
    <name evidence="2" type="ORF">WOB96_07250</name>
</gene>
<sequence>MLSRNAESVYWLARNLERAENTARLINVTSILLLDLPADADLVWQALLDIIGTDPRYRQSTAQADEEGLMEFLIRSDQNPNSILACLKLARDNARGLREILPRETWEQINELYLYARDSLGATLDRGKRFDRLTGLIRRRQAIVGMLAGSMSHDAPYQFLRLGRNLERADMTSRILDVNSSKLLSTNEIPTLYFNLRWMAVLRSLDAYQAYRRHVEVRVRGADVIEFLLRHPHFPRSVLFCLLEVDDCLQVLPRSQAARTSISVTLDNLATLQPDALVKDGLHAALDCLQQNLRVIHEALSETYFRYDCAPRPAPVYCQSQTQN</sequence>